<dbReference type="AlphaFoldDB" id="A0A1G2B8I7"/>
<evidence type="ECO:0000313" key="1">
    <source>
        <dbReference type="EMBL" id="OGY84537.1"/>
    </source>
</evidence>
<dbReference type="EMBL" id="MHKD01000013">
    <property type="protein sequence ID" value="OGY84537.1"/>
    <property type="molecule type" value="Genomic_DNA"/>
</dbReference>
<proteinExistence type="predicted"/>
<evidence type="ECO:0000313" key="2">
    <source>
        <dbReference type="Proteomes" id="UP000176952"/>
    </source>
</evidence>
<reference evidence="1 2" key="1">
    <citation type="journal article" date="2016" name="Nat. Commun.">
        <title>Thousands of microbial genomes shed light on interconnected biogeochemical processes in an aquifer system.</title>
        <authorList>
            <person name="Anantharaman K."/>
            <person name="Brown C.T."/>
            <person name="Hug L.A."/>
            <person name="Sharon I."/>
            <person name="Castelle C.J."/>
            <person name="Probst A.J."/>
            <person name="Thomas B.C."/>
            <person name="Singh A."/>
            <person name="Wilkins M.J."/>
            <person name="Karaoz U."/>
            <person name="Brodie E.L."/>
            <person name="Williams K.H."/>
            <person name="Hubbard S.S."/>
            <person name="Banfield J.F."/>
        </authorList>
    </citation>
    <scope>NUCLEOTIDE SEQUENCE [LARGE SCALE GENOMIC DNA]</scope>
</reference>
<dbReference type="Proteomes" id="UP000176952">
    <property type="component" value="Unassembled WGS sequence"/>
</dbReference>
<name>A0A1G2B8I7_9BACT</name>
<protein>
    <submittedName>
        <fullName evidence="1">Uncharacterized protein</fullName>
    </submittedName>
</protein>
<comment type="caution">
    <text evidence="1">The sequence shown here is derived from an EMBL/GenBank/DDBJ whole genome shotgun (WGS) entry which is preliminary data.</text>
</comment>
<sequence>MQEKTRKKVEWLIENHKQAIKNNGAKIALARNPNLPRMMQEREKFEIQYLLNRLRDQRTELLPFVKGIKKHVKGITENTHVCAVYILLSRIFQNWDALFLLAEHGKNSPSQNLMRMIKEGCMLVKLFTVDSDSGERKNLDKWFSGDIVSHGIGRDTTSEYFDEHSPYPEIDTKKLESHIYQMESQASHNAYASILESVSPFTEDFDFDGHADFHHTKAVIAEGSMTDTAITLKAVYSILLKDIDGFEKISEILIKYNPDINDPTNKEDIKEFIKSDFEPS</sequence>
<organism evidence="1 2">
    <name type="scientific">Candidatus Kerfeldbacteria bacterium RIFCSPHIGHO2_12_FULL_48_17</name>
    <dbReference type="NCBI Taxonomy" id="1798542"/>
    <lineage>
        <taxon>Bacteria</taxon>
        <taxon>Candidatus Kerfeldiibacteriota</taxon>
    </lineage>
</organism>
<dbReference type="STRING" id="1798542.A3F54_05525"/>
<accession>A0A1G2B8I7</accession>
<gene>
    <name evidence="1" type="ORF">A3F54_05525</name>
</gene>